<reference evidence="1 2" key="1">
    <citation type="submission" date="2017-09" db="EMBL/GenBank/DDBJ databases">
        <title>Large-scale bioinformatics analysis of Bacillus genomes uncovers conserved roles of natural products in bacterial physiology.</title>
        <authorList>
            <consortium name="Agbiome Team Llc"/>
            <person name="Bleich R.M."/>
            <person name="Grubbs K.J."/>
            <person name="Santa Maria K.C."/>
            <person name="Allen S.E."/>
            <person name="Farag S."/>
            <person name="Shank E.A."/>
            <person name="Bowers A."/>
        </authorList>
    </citation>
    <scope>NUCLEOTIDE SEQUENCE [LARGE SCALE GENOMIC DNA]</scope>
    <source>
        <strain evidence="1 2">AFS067272</strain>
    </source>
</reference>
<gene>
    <name evidence="1" type="ORF">COK38_06455</name>
</gene>
<dbReference type="AlphaFoldDB" id="A0AA44QCQ6"/>
<dbReference type="Proteomes" id="UP000226357">
    <property type="component" value="Unassembled WGS sequence"/>
</dbReference>
<evidence type="ECO:0000313" key="2">
    <source>
        <dbReference type="Proteomes" id="UP000226357"/>
    </source>
</evidence>
<evidence type="ECO:0000313" key="1">
    <source>
        <dbReference type="EMBL" id="PFS04367.1"/>
    </source>
</evidence>
<sequence>MSILSEMKVLEIETQVFQNLVVFKKEIANPLLMKKEMDKLIKRLGKYGHKHCHKVITKVIERNEEKKTITLQIMVLIEDATNIKAFLDVYDQYTFVYKYILKDSICISISNNMEDFRRAVGKFVEYADALTVNELDFKKNHIIEIAKVDMNGTVIGFDLYMEKI</sequence>
<name>A0AA44QCQ6_BACCE</name>
<protein>
    <submittedName>
        <fullName evidence="1">Uncharacterized protein</fullName>
    </submittedName>
</protein>
<dbReference type="RefSeq" id="WP_000025788.1">
    <property type="nucleotide sequence ID" value="NZ_NTUG01000038.1"/>
</dbReference>
<accession>A0AA44QCQ6</accession>
<dbReference type="EMBL" id="NVBO01000046">
    <property type="protein sequence ID" value="PFS04367.1"/>
    <property type="molecule type" value="Genomic_DNA"/>
</dbReference>
<comment type="caution">
    <text evidence="1">The sequence shown here is derived from an EMBL/GenBank/DDBJ whole genome shotgun (WGS) entry which is preliminary data.</text>
</comment>
<proteinExistence type="predicted"/>
<organism evidence="1 2">
    <name type="scientific">Bacillus cereus</name>
    <dbReference type="NCBI Taxonomy" id="1396"/>
    <lineage>
        <taxon>Bacteria</taxon>
        <taxon>Bacillati</taxon>
        <taxon>Bacillota</taxon>
        <taxon>Bacilli</taxon>
        <taxon>Bacillales</taxon>
        <taxon>Bacillaceae</taxon>
        <taxon>Bacillus</taxon>
        <taxon>Bacillus cereus group</taxon>
    </lineage>
</organism>